<sequence length="281" mass="29382">MTRRGFLAATAGAAGAAALGLAGCGGTGASAGSGSSAGSAATSGGDLLTQVRDCGELVFATEGTWSPWTFHNEADELTGYDIEVARAIAGELGVEATFAEGRWDSLLAGLDAERFDTMANGVSVTPEREEQYDFTEPYAYNRIVVITTEDSDIARMEDLDGKRTANTLGSSYATLAESFGATNSGVDDFNQTIELLQQGRIDATLNDEVVFFDYMDAHPDAPLKIAAENSEATPVAFPLRKGAETASLRAAMNEAIDALRADGTLAALSNEFFGIDISSEA</sequence>
<evidence type="ECO:0000256" key="1">
    <source>
        <dbReference type="ARBA" id="ARBA00022729"/>
    </source>
</evidence>
<dbReference type="Pfam" id="PF00497">
    <property type="entry name" value="SBP_bac_3"/>
    <property type="match status" value="1"/>
</dbReference>
<comment type="caution">
    <text evidence="4">The sequence shown here is derived from an EMBL/GenBank/DDBJ whole genome shotgun (WGS) entry which is preliminary data.</text>
</comment>
<dbReference type="PROSITE" id="PS51318">
    <property type="entry name" value="TAT"/>
    <property type="match status" value="1"/>
</dbReference>
<evidence type="ECO:0000313" key="5">
    <source>
        <dbReference type="Proteomes" id="UP000195781"/>
    </source>
</evidence>
<dbReference type="InterPro" id="IPR001638">
    <property type="entry name" value="Solute-binding_3/MltF_N"/>
</dbReference>
<dbReference type="PANTHER" id="PTHR35936:SF35">
    <property type="entry name" value="L-CYSTINE-BINDING PROTEIN TCYJ"/>
    <property type="match status" value="1"/>
</dbReference>
<dbReference type="RefSeq" id="WP_094335787.1">
    <property type="nucleotide sequence ID" value="NZ_NFIE01000016.1"/>
</dbReference>
<name>A0A1Y3XPV5_9ACTN</name>
<organism evidence="4 5">
    <name type="scientific">[Collinsella] massiliensis</name>
    <dbReference type="NCBI Taxonomy" id="1232426"/>
    <lineage>
        <taxon>Bacteria</taxon>
        <taxon>Bacillati</taxon>
        <taxon>Actinomycetota</taxon>
        <taxon>Coriobacteriia</taxon>
        <taxon>Coriobacteriales</taxon>
        <taxon>Coriobacteriaceae</taxon>
        <taxon>Enorma</taxon>
    </lineage>
</organism>
<feature type="chain" id="PRO_5039648039" evidence="2">
    <location>
        <begin position="23"/>
        <end position="281"/>
    </location>
</feature>
<dbReference type="SUPFAM" id="SSF53850">
    <property type="entry name" value="Periplasmic binding protein-like II"/>
    <property type="match status" value="1"/>
</dbReference>
<protein>
    <submittedName>
        <fullName evidence="4">Amino acid ABC transporter substrate-binding protein</fullName>
    </submittedName>
</protein>
<feature type="domain" description="Solute-binding protein family 3/N-terminal" evidence="3">
    <location>
        <begin position="56"/>
        <end position="276"/>
    </location>
</feature>
<dbReference type="Gene3D" id="3.40.190.10">
    <property type="entry name" value="Periplasmic binding protein-like II"/>
    <property type="match status" value="2"/>
</dbReference>
<dbReference type="EMBL" id="NFIE01000016">
    <property type="protein sequence ID" value="OUN87584.1"/>
    <property type="molecule type" value="Genomic_DNA"/>
</dbReference>
<gene>
    <name evidence="4" type="ORF">B5G02_07415</name>
</gene>
<evidence type="ECO:0000259" key="3">
    <source>
        <dbReference type="SMART" id="SM00062"/>
    </source>
</evidence>
<evidence type="ECO:0000313" key="4">
    <source>
        <dbReference type="EMBL" id="OUN87584.1"/>
    </source>
</evidence>
<reference evidence="5" key="1">
    <citation type="submission" date="2017-04" db="EMBL/GenBank/DDBJ databases">
        <title>Function of individual gut microbiota members based on whole genome sequencing of pure cultures obtained from chicken caecum.</title>
        <authorList>
            <person name="Medvecky M."/>
            <person name="Cejkova D."/>
            <person name="Polansky O."/>
            <person name="Karasova D."/>
            <person name="Kubasova T."/>
            <person name="Cizek A."/>
            <person name="Rychlik I."/>
        </authorList>
    </citation>
    <scope>NUCLEOTIDE SEQUENCE [LARGE SCALE GENOMIC DNA]</scope>
    <source>
        <strain evidence="5">An5</strain>
    </source>
</reference>
<feature type="signal peptide" evidence="2">
    <location>
        <begin position="1"/>
        <end position="22"/>
    </location>
</feature>
<accession>A0A1Y3XPV5</accession>
<dbReference type="SMART" id="SM00062">
    <property type="entry name" value="PBPb"/>
    <property type="match status" value="1"/>
</dbReference>
<dbReference type="AlphaFoldDB" id="A0A1Y3XPV5"/>
<evidence type="ECO:0000256" key="2">
    <source>
        <dbReference type="SAM" id="SignalP"/>
    </source>
</evidence>
<dbReference type="PANTHER" id="PTHR35936">
    <property type="entry name" value="MEMBRANE-BOUND LYTIC MUREIN TRANSGLYCOSYLASE F"/>
    <property type="match status" value="1"/>
</dbReference>
<dbReference type="InterPro" id="IPR006311">
    <property type="entry name" value="TAT_signal"/>
</dbReference>
<keyword evidence="5" id="KW-1185">Reference proteome</keyword>
<dbReference type="OrthoDB" id="9814902at2"/>
<keyword evidence="1 2" id="KW-0732">Signal</keyword>
<proteinExistence type="predicted"/>
<dbReference type="Proteomes" id="UP000195781">
    <property type="component" value="Unassembled WGS sequence"/>
</dbReference>
<dbReference type="PROSITE" id="PS51257">
    <property type="entry name" value="PROKAR_LIPOPROTEIN"/>
    <property type="match status" value="1"/>
</dbReference>